<dbReference type="InterPro" id="IPR029058">
    <property type="entry name" value="AB_hydrolase_fold"/>
</dbReference>
<dbReference type="PANTHER" id="PTHR43037">
    <property type="entry name" value="UNNAMED PRODUCT-RELATED"/>
    <property type="match status" value="1"/>
</dbReference>
<dbReference type="SUPFAM" id="SSF53474">
    <property type="entry name" value="alpha/beta-Hydrolases"/>
    <property type="match status" value="1"/>
</dbReference>
<keyword evidence="1" id="KW-0732">Signal</keyword>
<dbReference type="PANTHER" id="PTHR43037:SF1">
    <property type="entry name" value="BLL1128 PROTEIN"/>
    <property type="match status" value="1"/>
</dbReference>
<dbReference type="RefSeq" id="WP_055734145.1">
    <property type="nucleotide sequence ID" value="NZ_BMDY01000012.1"/>
</dbReference>
<dbReference type="EMBL" id="BMDY01000012">
    <property type="protein sequence ID" value="GGB08221.1"/>
    <property type="molecule type" value="Genomic_DNA"/>
</dbReference>
<sequence>MNTALSHSISVQHHHHQQYPSYHYLVSQPQSLEANRAYPLVLFLHGRGEIGGDIKQLLDFGPNAYLQKAHLDAICISPHIPEGRSAWAVHELISLLDEIEQQFNIDPQRIYLTGLSMGGFGVANLALAQPQRFAALSVLAAGDPNRLAPWSLKLPARPICDELYQRLNSLPIHLAHGLKDEVIPAEFSIELADKLSLLPRQAPLHSTWYPQHAHNIWDDVYASQSFWCWLLEQANSQAQRPAASQLDPKLFIGDYGNQQDYVSIEQHPQQGLRLLCKDLQDKELSFQLYPVAEDLLFCEIGCLRLIHQPQGPTQLALTRLTLLDKFDLNAAD</sequence>
<comment type="caution">
    <text evidence="2">The sequence shown here is derived from an EMBL/GenBank/DDBJ whole genome shotgun (WGS) entry which is preliminary data.</text>
</comment>
<dbReference type="Pfam" id="PF00756">
    <property type="entry name" value="Esterase"/>
    <property type="match status" value="1"/>
</dbReference>
<evidence type="ECO:0008006" key="4">
    <source>
        <dbReference type="Google" id="ProtNLM"/>
    </source>
</evidence>
<dbReference type="Gene3D" id="3.40.50.1820">
    <property type="entry name" value="alpha/beta hydrolase"/>
    <property type="match status" value="1"/>
</dbReference>
<dbReference type="InterPro" id="IPR000801">
    <property type="entry name" value="Esterase-like"/>
</dbReference>
<dbReference type="Proteomes" id="UP000651977">
    <property type="component" value="Unassembled WGS sequence"/>
</dbReference>
<protein>
    <recommendedName>
        <fullName evidence="4">Phospholipase</fullName>
    </recommendedName>
</protein>
<evidence type="ECO:0000256" key="1">
    <source>
        <dbReference type="ARBA" id="ARBA00022729"/>
    </source>
</evidence>
<proteinExistence type="predicted"/>
<evidence type="ECO:0000313" key="3">
    <source>
        <dbReference type="Proteomes" id="UP000651977"/>
    </source>
</evidence>
<name>A0ABQ1I3B4_9ALTE</name>
<organism evidence="2 3">
    <name type="scientific">Agarivorans gilvus</name>
    <dbReference type="NCBI Taxonomy" id="680279"/>
    <lineage>
        <taxon>Bacteria</taxon>
        <taxon>Pseudomonadati</taxon>
        <taxon>Pseudomonadota</taxon>
        <taxon>Gammaproteobacteria</taxon>
        <taxon>Alteromonadales</taxon>
        <taxon>Alteromonadaceae</taxon>
        <taxon>Agarivorans</taxon>
    </lineage>
</organism>
<evidence type="ECO:0000313" key="2">
    <source>
        <dbReference type="EMBL" id="GGB08221.1"/>
    </source>
</evidence>
<reference evidence="3" key="1">
    <citation type="journal article" date="2019" name="Int. J. Syst. Evol. Microbiol.">
        <title>The Global Catalogue of Microorganisms (GCM) 10K type strain sequencing project: providing services to taxonomists for standard genome sequencing and annotation.</title>
        <authorList>
            <consortium name="The Broad Institute Genomics Platform"/>
            <consortium name="The Broad Institute Genome Sequencing Center for Infectious Disease"/>
            <person name="Wu L."/>
            <person name="Ma J."/>
        </authorList>
    </citation>
    <scope>NUCLEOTIDE SEQUENCE [LARGE SCALE GENOMIC DNA]</scope>
    <source>
        <strain evidence="3">CGMCC 1.10131</strain>
    </source>
</reference>
<accession>A0ABQ1I3B4</accession>
<keyword evidence="3" id="KW-1185">Reference proteome</keyword>
<gene>
    <name evidence="2" type="ORF">GCM10007414_22040</name>
</gene>
<dbReference type="InterPro" id="IPR050955">
    <property type="entry name" value="Plant_Biomass_Hydrol_Est"/>
</dbReference>